<proteinExistence type="predicted"/>
<evidence type="ECO:0000313" key="2">
    <source>
        <dbReference type="EMBL" id="RNB45510.1"/>
    </source>
</evidence>
<dbReference type="GO" id="GO:0017000">
    <property type="term" value="P:antibiotic biosynthetic process"/>
    <property type="evidence" value="ECO:0007669"/>
    <property type="project" value="UniProtKB-ARBA"/>
</dbReference>
<keyword evidence="2" id="KW-0808">Transferase</keyword>
<dbReference type="SUPFAM" id="SSF53756">
    <property type="entry name" value="UDP-Glycosyltransferase/glycogen phosphorylase"/>
    <property type="match status" value="1"/>
</dbReference>
<dbReference type="InterPro" id="IPR002213">
    <property type="entry name" value="UDP_glucos_trans"/>
</dbReference>
<sequence length="430" mass="44911">MSRYLFALWDGGGAVAPELGVARRLIDRGDEVRVLADPTLRDASLRIGATFAPWVAAPHRTSADPAEDLVKDWEVTSPFEGLRRMRDRLIGGPAGAVAADTAGQIAAWSPDVVVADYFMFGAMIAAQAAGLPVAALVPNIWALPVRGVPPIAAGFPLAKGPVGHARDALLVALVNRVFAKGLPSLNAVRAEHGLAPLTSFYDQVLGADRIIVLTSPAFDYAAPFVPANVRYAGPVLDDPAWAEPWTSPWPKGDPRPLVLVGLTSTFQDQAAVLQRIIDALSGLPVRAVVTTGPMLDPEELTASDDVRVVRSAPHGPIIERAALVVTHCGHGTTLKSLAAGVPMVCIPMGRDQDDTAARVVHHGAGVRLAPTASAEAIRSAITEVLTTDGYRIAAARLAVAINADIASSPLIAELDELADTPGATHTPGVA</sequence>
<evidence type="ECO:0000313" key="3">
    <source>
        <dbReference type="Proteomes" id="UP000275048"/>
    </source>
</evidence>
<comment type="caution">
    <text evidence="2">The sequence shown here is derived from an EMBL/GenBank/DDBJ whole genome shotgun (WGS) entry which is preliminary data.</text>
</comment>
<dbReference type="EMBL" id="RHHB01000046">
    <property type="protein sequence ID" value="RNB45510.1"/>
    <property type="molecule type" value="Genomic_DNA"/>
</dbReference>
<evidence type="ECO:0000259" key="1">
    <source>
        <dbReference type="Pfam" id="PF06722"/>
    </source>
</evidence>
<dbReference type="CDD" id="cd03784">
    <property type="entry name" value="GT1_Gtf-like"/>
    <property type="match status" value="1"/>
</dbReference>
<dbReference type="InterPro" id="IPR010610">
    <property type="entry name" value="EryCIII-like_C"/>
</dbReference>
<dbReference type="Proteomes" id="UP000275048">
    <property type="component" value="Unassembled WGS sequence"/>
</dbReference>
<dbReference type="Gene3D" id="3.40.50.2000">
    <property type="entry name" value="Glycogen Phosphorylase B"/>
    <property type="match status" value="2"/>
</dbReference>
<feature type="domain" description="Erythromycin biosynthesis protein CIII-like C-terminal" evidence="1">
    <location>
        <begin position="296"/>
        <end position="410"/>
    </location>
</feature>
<dbReference type="PANTHER" id="PTHR48050:SF13">
    <property type="entry name" value="STEROL 3-BETA-GLUCOSYLTRANSFERASE UGT80A2"/>
    <property type="match status" value="1"/>
</dbReference>
<keyword evidence="3" id="KW-1185">Reference proteome</keyword>
<dbReference type="AlphaFoldDB" id="A0A3M8A2T3"/>
<dbReference type="GO" id="GO:0008194">
    <property type="term" value="F:UDP-glycosyltransferase activity"/>
    <property type="evidence" value="ECO:0007669"/>
    <property type="project" value="InterPro"/>
</dbReference>
<name>A0A3M8A2T3_9MICO</name>
<dbReference type="PANTHER" id="PTHR48050">
    <property type="entry name" value="STEROL 3-BETA-GLUCOSYLTRANSFERASE"/>
    <property type="match status" value="1"/>
</dbReference>
<protein>
    <submittedName>
        <fullName evidence="2">Glycosyltransferase</fullName>
    </submittedName>
</protein>
<gene>
    <name evidence="2" type="ORF">EDM22_15885</name>
</gene>
<dbReference type="Pfam" id="PF06722">
    <property type="entry name" value="EryCIII-like_C"/>
    <property type="match status" value="1"/>
</dbReference>
<dbReference type="InterPro" id="IPR050426">
    <property type="entry name" value="Glycosyltransferase_28"/>
</dbReference>
<dbReference type="GO" id="GO:0016758">
    <property type="term" value="F:hexosyltransferase activity"/>
    <property type="evidence" value="ECO:0007669"/>
    <property type="project" value="UniProtKB-ARBA"/>
</dbReference>
<dbReference type="RefSeq" id="WP_122938063.1">
    <property type="nucleotide sequence ID" value="NZ_JBHSNT010000099.1"/>
</dbReference>
<organism evidence="2 3">
    <name type="scientific">Agromyces tardus</name>
    <dbReference type="NCBI Taxonomy" id="2583849"/>
    <lineage>
        <taxon>Bacteria</taxon>
        <taxon>Bacillati</taxon>
        <taxon>Actinomycetota</taxon>
        <taxon>Actinomycetes</taxon>
        <taxon>Micrococcales</taxon>
        <taxon>Microbacteriaceae</taxon>
        <taxon>Agromyces</taxon>
    </lineage>
</organism>
<dbReference type="OrthoDB" id="6620093at2"/>
<reference evidence="2 3" key="1">
    <citation type="submission" date="2018-10" db="EMBL/GenBank/DDBJ databases">
        <title>Isolation, diversity and antibacterial activity of antinobacteria from the wheat rhizosphere soil.</title>
        <authorList>
            <person name="Sun T."/>
        </authorList>
    </citation>
    <scope>NUCLEOTIDE SEQUENCE [LARGE SCALE GENOMIC DNA]</scope>
    <source>
        <strain evidence="2 3">SJ-23</strain>
    </source>
</reference>
<accession>A0A3M8A2T3</accession>